<protein>
    <submittedName>
        <fullName evidence="1">Uncharacterized protein</fullName>
    </submittedName>
</protein>
<evidence type="ECO:0000313" key="2">
    <source>
        <dbReference type="Proteomes" id="UP000468928"/>
    </source>
</evidence>
<organism evidence="1 2">
    <name type="scientific">Nocardia cyriacigeorgica</name>
    <dbReference type="NCBI Taxonomy" id="135487"/>
    <lineage>
        <taxon>Bacteria</taxon>
        <taxon>Bacillati</taxon>
        <taxon>Actinomycetota</taxon>
        <taxon>Actinomycetes</taxon>
        <taxon>Mycobacteriales</taxon>
        <taxon>Nocardiaceae</taxon>
        <taxon>Nocardia</taxon>
    </lineage>
</organism>
<gene>
    <name evidence="1" type="ORF">GV789_10275</name>
</gene>
<evidence type="ECO:0000313" key="1">
    <source>
        <dbReference type="EMBL" id="NEW44836.1"/>
    </source>
</evidence>
<dbReference type="RefSeq" id="WP_163828803.1">
    <property type="nucleotide sequence ID" value="NZ_JAAGUZ010000023.1"/>
</dbReference>
<name>A0A6P1D2Q9_9NOCA</name>
<sequence length="327" mass="36723">MAPNRPLTLAAELPERYGEFDVLASTIDHQGRLVALLVDPRRHTAPGQHWRLPVARYDAVAVICDGRAVHEIALRDLDQWFSEIDTVGDGVVIAAARCHPVDIDYERWLDSIPEEEFRLPANLRIFDAVGKALAAFYIGDAIEQLMSDPHGRIWTGYFDESSYWAPNPDGTRSHVSMPGLARWDSSGAPWFAPPHTPGVVWMDCYAMNVGRDSVYACPYTDFPLVEIDSSDTAVVTPNPVTRCGGLAVSGPDLAFLDQRRDGEGYRWEIRRASRGNGTITETTREPLLLPGGRQPNGWARGKIGRDETLWMREDGDERRWYRYELEG</sequence>
<comment type="caution">
    <text evidence="1">The sequence shown here is derived from an EMBL/GenBank/DDBJ whole genome shotgun (WGS) entry which is preliminary data.</text>
</comment>
<proteinExistence type="predicted"/>
<dbReference type="AlphaFoldDB" id="A0A6P1D2Q9"/>
<accession>A0A6P1D2Q9</accession>
<reference evidence="1 2" key="1">
    <citation type="submission" date="2020-01" db="EMBL/GenBank/DDBJ databases">
        <title>Genetics and antimicrobial susceptibilities of Nocardia species isolated from the soil; a comparison with species isolated from humans.</title>
        <authorList>
            <person name="Carrasco G."/>
            <person name="Monzon S."/>
            <person name="Sansegundo M."/>
            <person name="Garcia E."/>
            <person name="Garrido N."/>
            <person name="Medina M.J."/>
            <person name="Villalon P."/>
            <person name="Ramirez-Arocha A.C."/>
            <person name="Jimenez P."/>
            <person name="Cuesta I."/>
            <person name="Valdezate S."/>
        </authorList>
    </citation>
    <scope>NUCLEOTIDE SEQUENCE [LARGE SCALE GENOMIC DNA]</scope>
    <source>
        <strain evidence="1 2">CNM20110639</strain>
    </source>
</reference>
<dbReference type="EMBL" id="JAAGUZ010000023">
    <property type="protein sequence ID" value="NEW44836.1"/>
    <property type="molecule type" value="Genomic_DNA"/>
</dbReference>
<dbReference type="Proteomes" id="UP000468928">
    <property type="component" value="Unassembled WGS sequence"/>
</dbReference>